<protein>
    <submittedName>
        <fullName evidence="2">Enoyl-CoA hydratase/isomerase family protein</fullName>
    </submittedName>
</protein>
<dbReference type="EMBL" id="JALHLE010000013">
    <property type="protein sequence ID" value="MCJ2178950.1"/>
    <property type="molecule type" value="Genomic_DNA"/>
</dbReference>
<dbReference type="InterPro" id="IPR029045">
    <property type="entry name" value="ClpP/crotonase-like_dom_sf"/>
</dbReference>
<evidence type="ECO:0000256" key="1">
    <source>
        <dbReference type="ARBA" id="ARBA00005254"/>
    </source>
</evidence>
<dbReference type="Gene3D" id="3.90.226.10">
    <property type="entry name" value="2-enoyl-CoA Hydratase, Chain A, domain 1"/>
    <property type="match status" value="1"/>
</dbReference>
<dbReference type="PANTHER" id="PTHR43802">
    <property type="entry name" value="ENOYL-COA HYDRATASE"/>
    <property type="match status" value="1"/>
</dbReference>
<dbReference type="SUPFAM" id="SSF52096">
    <property type="entry name" value="ClpP/crotonase"/>
    <property type="match status" value="1"/>
</dbReference>
<comment type="caution">
    <text evidence="2">The sequence shown here is derived from an EMBL/GenBank/DDBJ whole genome shotgun (WGS) entry which is preliminary data.</text>
</comment>
<gene>
    <name evidence="2" type="ORF">MTR64_10270</name>
</gene>
<proteinExistence type="inferred from homology"/>
<dbReference type="CDD" id="cd06558">
    <property type="entry name" value="crotonase-like"/>
    <property type="match status" value="1"/>
</dbReference>
<organism evidence="2 3">
    <name type="scientific">Novosphingobium album</name>
    <name type="common">ex Hu et al. 2023</name>
    <dbReference type="NCBI Taxonomy" id="2930093"/>
    <lineage>
        <taxon>Bacteria</taxon>
        <taxon>Pseudomonadati</taxon>
        <taxon>Pseudomonadota</taxon>
        <taxon>Alphaproteobacteria</taxon>
        <taxon>Sphingomonadales</taxon>
        <taxon>Sphingomonadaceae</taxon>
        <taxon>Novosphingobium</taxon>
    </lineage>
</organism>
<dbReference type="InterPro" id="IPR001753">
    <property type="entry name" value="Enoyl-CoA_hydra/iso"/>
</dbReference>
<name>A0ABT0B210_9SPHN</name>
<dbReference type="PANTHER" id="PTHR43802:SF1">
    <property type="entry name" value="IP11341P-RELATED"/>
    <property type="match status" value="1"/>
</dbReference>
<evidence type="ECO:0000313" key="2">
    <source>
        <dbReference type="EMBL" id="MCJ2178950.1"/>
    </source>
</evidence>
<reference evidence="2" key="1">
    <citation type="submission" date="2022-03" db="EMBL/GenBank/DDBJ databases">
        <title>Identification of a novel bacterium isolated from mangrove sediments.</title>
        <authorList>
            <person name="Pan X."/>
        </authorList>
    </citation>
    <scope>NUCLEOTIDE SEQUENCE</scope>
    <source>
        <strain evidence="2">B2580</strain>
    </source>
</reference>
<evidence type="ECO:0000313" key="3">
    <source>
        <dbReference type="Proteomes" id="UP001162880"/>
    </source>
</evidence>
<dbReference type="RefSeq" id="WP_243993471.1">
    <property type="nucleotide sequence ID" value="NZ_JALHLE010000013.1"/>
</dbReference>
<dbReference type="Pfam" id="PF00378">
    <property type="entry name" value="ECH_1"/>
    <property type="match status" value="1"/>
</dbReference>
<comment type="similarity">
    <text evidence="1">Belongs to the enoyl-CoA hydratase/isomerase family.</text>
</comment>
<keyword evidence="3" id="KW-1185">Reference proteome</keyword>
<dbReference type="Proteomes" id="UP001162880">
    <property type="component" value="Unassembled WGS sequence"/>
</dbReference>
<accession>A0ABT0B210</accession>
<sequence>MSTRIRREDNGGLCTLTLDRADKLNALDTRTFEELDALCASLEQETDRTGCVILKANGRAFCAGADITGIDAGFTDSRFKPGVIARLACLPQPVIAAIHGVCFTGGLELALAADVIIAARSARFADTHGKWGLVGAWGMTQRLPRRVGMSQAKRMMFSAQPVDAVEARDLGLVDILADDDALDATVGEFTSQALSNSWHTNFETKKLLAATEGMSLEAGLAWEFEHYPGFAPDHAERLARFARK</sequence>